<accession>A0ABS0F614</accession>
<proteinExistence type="predicted"/>
<dbReference type="EMBL" id="JADPKZ010000047">
    <property type="protein sequence ID" value="MBF8378691.1"/>
    <property type="molecule type" value="Genomic_DNA"/>
</dbReference>
<dbReference type="Gene3D" id="3.30.2010.10">
    <property type="entry name" value="Metalloproteases ('zincins'), catalytic domain"/>
    <property type="match status" value="1"/>
</dbReference>
<dbReference type="CDD" id="cd07344">
    <property type="entry name" value="M48_yhfN_like"/>
    <property type="match status" value="1"/>
</dbReference>
<feature type="domain" description="YgjP-like metallopeptidase" evidence="1">
    <location>
        <begin position="37"/>
        <end position="233"/>
    </location>
</feature>
<keyword evidence="3" id="KW-1185">Reference proteome</keyword>
<evidence type="ECO:0000313" key="2">
    <source>
        <dbReference type="EMBL" id="MBF8378691.1"/>
    </source>
</evidence>
<dbReference type="InterPro" id="IPR002725">
    <property type="entry name" value="YgjP-like_metallopeptidase"/>
</dbReference>
<dbReference type="PANTHER" id="PTHR30399:SF1">
    <property type="entry name" value="UTP PYROPHOSPHATASE"/>
    <property type="match status" value="1"/>
</dbReference>
<evidence type="ECO:0000313" key="3">
    <source>
        <dbReference type="Proteomes" id="UP000642910"/>
    </source>
</evidence>
<evidence type="ECO:0000259" key="1">
    <source>
        <dbReference type="Pfam" id="PF01863"/>
    </source>
</evidence>
<comment type="caution">
    <text evidence="2">The sequence shown here is derived from an EMBL/GenBank/DDBJ whole genome shotgun (WGS) entry which is preliminary data.</text>
</comment>
<gene>
    <name evidence="2" type="ORF">IW967_12580</name>
</gene>
<protein>
    <submittedName>
        <fullName evidence="2">M48 family metallopeptidase</fullName>
    </submittedName>
</protein>
<dbReference type="InterPro" id="IPR053136">
    <property type="entry name" value="UTP_pyrophosphatase-like"/>
</dbReference>
<dbReference type="Proteomes" id="UP000642910">
    <property type="component" value="Unassembled WGS sequence"/>
</dbReference>
<dbReference type="RefSeq" id="WP_195868084.1">
    <property type="nucleotide sequence ID" value="NZ_JADPKZ010000047.1"/>
</dbReference>
<dbReference type="Pfam" id="PF01863">
    <property type="entry name" value="YgjP-like"/>
    <property type="match status" value="1"/>
</dbReference>
<reference evidence="2 3" key="1">
    <citation type="submission" date="2020-11" db="EMBL/GenBank/DDBJ databases">
        <title>Genomic insight of Alicyclobacillus mali FL 18 reveals a new arsenic-resistant strain, with potential in environmental biotechnology.</title>
        <authorList>
            <person name="Fiorentino G."/>
            <person name="Gallo G."/>
            <person name="Aulitto M."/>
        </authorList>
    </citation>
    <scope>NUCLEOTIDE SEQUENCE [LARGE SCALE GENOMIC DNA]</scope>
    <source>
        <strain evidence="2 3">FL 18</strain>
    </source>
</reference>
<sequence>MDLKIVRNHRGQIVACELQFDHETILIRVRAGKPTQKRIVLRADDRGFSVSAPRWTTWKEVEEVILQNISWLRETQAKTFAAMPQRLKVGDEIRILGRSYVVCTHAGLRAEIDHVRRLVRVPERADDVHEQVCRTLRDLAQAYLSDRAAMWAEKTGLRPAMVAIRAQRSRWGSCSSKGNVSLNWRLIQAPESVIDYVIVHELAHLVHMNHGPAFWQLVARMMPGWQAQRTWLRLHGRELFRLDPEEKT</sequence>
<organism evidence="2 3">
    <name type="scientific">Alicyclobacillus mali</name>
    <name type="common">ex Roth et al. 2021</name>
    <dbReference type="NCBI Taxonomy" id="1123961"/>
    <lineage>
        <taxon>Bacteria</taxon>
        <taxon>Bacillati</taxon>
        <taxon>Bacillota</taxon>
        <taxon>Bacilli</taxon>
        <taxon>Bacillales</taxon>
        <taxon>Alicyclobacillaceae</taxon>
        <taxon>Alicyclobacillus</taxon>
    </lineage>
</organism>
<dbReference type="PANTHER" id="PTHR30399">
    <property type="entry name" value="UNCHARACTERIZED PROTEIN YGJP"/>
    <property type="match status" value="1"/>
</dbReference>
<name>A0ABS0F614_9BACL</name>